<accession>A0ABN0Y289</accession>
<name>A0ABN0Y289_9BACL</name>
<dbReference type="SUPFAM" id="SSF46785">
    <property type="entry name" value="Winged helix' DNA-binding domain"/>
    <property type="match status" value="1"/>
</dbReference>
<dbReference type="Gene3D" id="1.10.10.10">
    <property type="entry name" value="Winged helix-like DNA-binding domain superfamily/Winged helix DNA-binding domain"/>
    <property type="match status" value="1"/>
</dbReference>
<comment type="caution">
    <text evidence="5">The sequence shown here is derived from an EMBL/GenBank/DDBJ whole genome shotgun (WGS) entry which is preliminary data.</text>
</comment>
<evidence type="ECO:0000313" key="5">
    <source>
        <dbReference type="EMBL" id="GAA0380407.1"/>
    </source>
</evidence>
<proteinExistence type="predicted"/>
<dbReference type="InterPro" id="IPR036390">
    <property type="entry name" value="WH_DNA-bd_sf"/>
</dbReference>
<dbReference type="PROSITE" id="PS50987">
    <property type="entry name" value="HTH_ARSR_2"/>
    <property type="match status" value="1"/>
</dbReference>
<evidence type="ECO:0000256" key="1">
    <source>
        <dbReference type="ARBA" id="ARBA00023015"/>
    </source>
</evidence>
<evidence type="ECO:0000259" key="4">
    <source>
        <dbReference type="PROSITE" id="PS50987"/>
    </source>
</evidence>
<dbReference type="SMART" id="SM00418">
    <property type="entry name" value="HTH_ARSR"/>
    <property type="match status" value="1"/>
</dbReference>
<dbReference type="InterPro" id="IPR036388">
    <property type="entry name" value="WH-like_DNA-bd_sf"/>
</dbReference>
<keyword evidence="1" id="KW-0805">Transcription regulation</keyword>
<dbReference type="RefSeq" id="WP_343858109.1">
    <property type="nucleotide sequence ID" value="NZ_BAAACX010000006.1"/>
</dbReference>
<dbReference type="InterPro" id="IPR001845">
    <property type="entry name" value="HTH_ArsR_DNA-bd_dom"/>
</dbReference>
<keyword evidence="6" id="KW-1185">Reference proteome</keyword>
<dbReference type="PANTHER" id="PTHR33154:SF33">
    <property type="entry name" value="TRANSCRIPTIONAL REPRESSOR SDPR"/>
    <property type="match status" value="1"/>
</dbReference>
<evidence type="ECO:0000256" key="2">
    <source>
        <dbReference type="ARBA" id="ARBA00023125"/>
    </source>
</evidence>
<organism evidence="5 6">
    <name type="scientific">Paenibacillus motobuensis</name>
    <dbReference type="NCBI Taxonomy" id="295324"/>
    <lineage>
        <taxon>Bacteria</taxon>
        <taxon>Bacillati</taxon>
        <taxon>Bacillota</taxon>
        <taxon>Bacilli</taxon>
        <taxon>Bacillales</taxon>
        <taxon>Paenibacillaceae</taxon>
        <taxon>Paenibacillus</taxon>
    </lineage>
</organism>
<sequence length="308" mass="35657">MNNNYSIHIESSPAYELIISLYTFIYNQKMKTIDLKNNWVKETKEQLPPHVLSKLEDERWEVLHRIVLLVSQCENKGSVAAFLNWFEGLSAGDIYERLAPWVDTISTDLGLIRDKTVEILYLWNEHYFQKFDPALLALLEQNAENKQSKVNSYLPIDLIEEATNGLRIENSEQLERVILIPQYHCSPMTILDFFHGIATCLYPIKKLLAVSPAQEMLGALQCLGDETRLNILLYVAEQPRTLIDLHKHFGLAKSTIHHHIAHLRREGVIRSHLIGSSTPAYYSLRESFISKFSDDFRTLFDLQEEFPK</sequence>
<dbReference type="InterPro" id="IPR011991">
    <property type="entry name" value="ArsR-like_HTH"/>
</dbReference>
<protein>
    <recommendedName>
        <fullName evidence="4">HTH arsR-type domain-containing protein</fullName>
    </recommendedName>
</protein>
<reference evidence="5 6" key="1">
    <citation type="journal article" date="2019" name="Int. J. Syst. Evol. Microbiol.">
        <title>The Global Catalogue of Microorganisms (GCM) 10K type strain sequencing project: providing services to taxonomists for standard genome sequencing and annotation.</title>
        <authorList>
            <consortium name="The Broad Institute Genomics Platform"/>
            <consortium name="The Broad Institute Genome Sequencing Center for Infectious Disease"/>
            <person name="Wu L."/>
            <person name="Ma J."/>
        </authorList>
    </citation>
    <scope>NUCLEOTIDE SEQUENCE [LARGE SCALE GENOMIC DNA]</scope>
    <source>
        <strain evidence="5 6">JCM 12774</strain>
    </source>
</reference>
<keyword evidence="3" id="KW-0804">Transcription</keyword>
<dbReference type="Pfam" id="PF01022">
    <property type="entry name" value="HTH_5"/>
    <property type="match status" value="1"/>
</dbReference>
<evidence type="ECO:0000313" key="6">
    <source>
        <dbReference type="Proteomes" id="UP001500340"/>
    </source>
</evidence>
<evidence type="ECO:0000256" key="3">
    <source>
        <dbReference type="ARBA" id="ARBA00023163"/>
    </source>
</evidence>
<dbReference type="PANTHER" id="PTHR33154">
    <property type="entry name" value="TRANSCRIPTIONAL REGULATOR, ARSR FAMILY"/>
    <property type="match status" value="1"/>
</dbReference>
<dbReference type="InterPro" id="IPR051081">
    <property type="entry name" value="HTH_MetalResp_TranReg"/>
</dbReference>
<dbReference type="CDD" id="cd00090">
    <property type="entry name" value="HTH_ARSR"/>
    <property type="match status" value="1"/>
</dbReference>
<keyword evidence="2" id="KW-0238">DNA-binding</keyword>
<feature type="domain" description="HTH arsR-type" evidence="4">
    <location>
        <begin position="208"/>
        <end position="304"/>
    </location>
</feature>
<dbReference type="Proteomes" id="UP001500340">
    <property type="component" value="Unassembled WGS sequence"/>
</dbReference>
<gene>
    <name evidence="5" type="ORF">GCM10008933_09460</name>
</gene>
<dbReference type="EMBL" id="BAAACX010000006">
    <property type="protein sequence ID" value="GAA0380407.1"/>
    <property type="molecule type" value="Genomic_DNA"/>
</dbReference>